<dbReference type="EMBL" id="JAWXYG010000002">
    <property type="protein sequence ID" value="KAK4281550.1"/>
    <property type="molecule type" value="Genomic_DNA"/>
</dbReference>
<organism evidence="1 2">
    <name type="scientific">Acacia crassicarpa</name>
    <name type="common">northern wattle</name>
    <dbReference type="NCBI Taxonomy" id="499986"/>
    <lineage>
        <taxon>Eukaryota</taxon>
        <taxon>Viridiplantae</taxon>
        <taxon>Streptophyta</taxon>
        <taxon>Embryophyta</taxon>
        <taxon>Tracheophyta</taxon>
        <taxon>Spermatophyta</taxon>
        <taxon>Magnoliopsida</taxon>
        <taxon>eudicotyledons</taxon>
        <taxon>Gunneridae</taxon>
        <taxon>Pentapetalae</taxon>
        <taxon>rosids</taxon>
        <taxon>fabids</taxon>
        <taxon>Fabales</taxon>
        <taxon>Fabaceae</taxon>
        <taxon>Caesalpinioideae</taxon>
        <taxon>mimosoid clade</taxon>
        <taxon>Acacieae</taxon>
        <taxon>Acacia</taxon>
    </lineage>
</organism>
<name>A0AAE1N1I7_9FABA</name>
<reference evidence="1" key="1">
    <citation type="submission" date="2023-10" db="EMBL/GenBank/DDBJ databases">
        <title>Chromosome-level genome of the transformable northern wattle, Acacia crassicarpa.</title>
        <authorList>
            <person name="Massaro I."/>
            <person name="Sinha N.R."/>
            <person name="Poethig S."/>
            <person name="Leichty A.R."/>
        </authorList>
    </citation>
    <scope>NUCLEOTIDE SEQUENCE</scope>
    <source>
        <strain evidence="1">Acra3RX</strain>
        <tissue evidence="1">Leaf</tissue>
    </source>
</reference>
<evidence type="ECO:0008006" key="3">
    <source>
        <dbReference type="Google" id="ProtNLM"/>
    </source>
</evidence>
<dbReference type="PANTHER" id="PTHR33116:SF86">
    <property type="entry name" value="REVERSE TRANSCRIPTASE DOMAIN-CONTAINING PROTEIN"/>
    <property type="match status" value="1"/>
</dbReference>
<comment type="caution">
    <text evidence="1">The sequence shown here is derived from an EMBL/GenBank/DDBJ whole genome shotgun (WGS) entry which is preliminary data.</text>
</comment>
<keyword evidence="2" id="KW-1185">Reference proteome</keyword>
<evidence type="ECO:0000313" key="1">
    <source>
        <dbReference type="EMBL" id="KAK4281550.1"/>
    </source>
</evidence>
<gene>
    <name evidence="1" type="ORF">QN277_013028</name>
</gene>
<protein>
    <recommendedName>
        <fullName evidence="3">Reverse transcriptase</fullName>
    </recommendedName>
</protein>
<dbReference type="Proteomes" id="UP001293593">
    <property type="component" value="Unassembled WGS sequence"/>
</dbReference>
<evidence type="ECO:0000313" key="2">
    <source>
        <dbReference type="Proteomes" id="UP001293593"/>
    </source>
</evidence>
<proteinExistence type="predicted"/>
<dbReference type="AlphaFoldDB" id="A0AAE1N1I7"/>
<accession>A0AAE1N1I7</accession>
<sequence>MDRLSHVICDSVEVGIWKPLYVSKSGPSVSHLMFADDLLLFGVASVSQAECMLKYLNDFMAASSGKINMSKSSMFFSPRVPLGTKRRIATVTQLLISTDIGKYLGFPLSCSRRRKQDFQYIIDRVRSAIAAWKSK</sequence>
<dbReference type="PANTHER" id="PTHR33116">
    <property type="entry name" value="REVERSE TRANSCRIPTASE ZINC-BINDING DOMAIN-CONTAINING PROTEIN-RELATED-RELATED"/>
    <property type="match status" value="1"/>
</dbReference>